<dbReference type="Gene3D" id="1.10.10.60">
    <property type="entry name" value="Homeodomain-like"/>
    <property type="match status" value="2"/>
</dbReference>
<dbReference type="CDD" id="cd17536">
    <property type="entry name" value="REC_YesN-like"/>
    <property type="match status" value="1"/>
</dbReference>
<dbReference type="SMART" id="SM00448">
    <property type="entry name" value="REC"/>
    <property type="match status" value="1"/>
</dbReference>
<keyword evidence="6" id="KW-0597">Phosphoprotein</keyword>
<dbReference type="GO" id="GO:0000160">
    <property type="term" value="P:phosphorelay signal transduction system"/>
    <property type="evidence" value="ECO:0007669"/>
    <property type="project" value="InterPro"/>
</dbReference>
<dbReference type="PANTHER" id="PTHR43280:SF2">
    <property type="entry name" value="HTH-TYPE TRANSCRIPTIONAL REGULATOR EXSA"/>
    <property type="match status" value="1"/>
</dbReference>
<dbReference type="PANTHER" id="PTHR43280">
    <property type="entry name" value="ARAC-FAMILY TRANSCRIPTIONAL REGULATOR"/>
    <property type="match status" value="1"/>
</dbReference>
<dbReference type="PROSITE" id="PS01124">
    <property type="entry name" value="HTH_ARAC_FAMILY_2"/>
    <property type="match status" value="1"/>
</dbReference>
<evidence type="ECO:0000256" key="4">
    <source>
        <dbReference type="ARBA" id="ARBA00023163"/>
    </source>
</evidence>
<dbReference type="Gene3D" id="3.40.50.2300">
    <property type="match status" value="1"/>
</dbReference>
<evidence type="ECO:0000256" key="3">
    <source>
        <dbReference type="ARBA" id="ARBA00023125"/>
    </source>
</evidence>
<feature type="modified residue" description="4-aspartylphosphate" evidence="6">
    <location>
        <position position="53"/>
    </location>
</feature>
<keyword evidence="2" id="KW-0805">Transcription regulation</keyword>
<dbReference type="SMART" id="SM00342">
    <property type="entry name" value="HTH_ARAC"/>
    <property type="match status" value="1"/>
</dbReference>
<dbReference type="SUPFAM" id="SSF52172">
    <property type="entry name" value="CheY-like"/>
    <property type="match status" value="1"/>
</dbReference>
<sequence length="496" mass="57383">MNIVIVEDEIKIRNGLSRLLSSYDEHQVIAKAKNGKEGIDAIISLRPDLVFTDIKMPEMDGLQMLEQLKDEGIGCHSVILTGYAEFDYAKRALNCGADDYLLKPITVDAVDKVLSDISKKIIKEATKIDANPSSYIRAIITGALDNTEENLKIAERIFELLPGYSLSFVRGYSPNGRFSYEALEEKFRDYKGLYISEDRKDLFLIIDKSTSRYKSDEDISAMLNRRLPVISELKESIWYISNIPTIEKLKDIALSSDKKLLVSQMINKKIIIENEVSEIAENDYKYNPEIEKVIERILVKGNKKNWDEWSENFINDILGKGYNPSSIRQLYMNLSNYIMQLSVKIWPEKGRQLRELESVEKISKAKVLYELKECLDEQASIIYTNETSRDDIHNYTILRAIAYIRENYANKISQEDVANYLSITPEYLSTLFHREMNKTFSVFVNEFRVSHAKRLLKGSDLKIYEIAEQVGFTDTKYFNRVFKDIEGISPKEFRER</sequence>
<dbReference type="PROSITE" id="PS50110">
    <property type="entry name" value="RESPONSE_REGULATORY"/>
    <property type="match status" value="1"/>
</dbReference>
<evidence type="ECO:0000256" key="5">
    <source>
        <dbReference type="ARBA" id="ARBA00024867"/>
    </source>
</evidence>
<gene>
    <name evidence="9" type="ORF">SAMN02910377_02193</name>
</gene>
<dbReference type="Pfam" id="PF12833">
    <property type="entry name" value="HTH_18"/>
    <property type="match status" value="1"/>
</dbReference>
<dbReference type="InterPro" id="IPR001789">
    <property type="entry name" value="Sig_transdc_resp-reg_receiver"/>
</dbReference>
<dbReference type="PRINTS" id="PR00032">
    <property type="entry name" value="HTHARAC"/>
</dbReference>
<protein>
    <recommendedName>
        <fullName evidence="1">Stage 0 sporulation protein A homolog</fullName>
    </recommendedName>
</protein>
<dbReference type="EMBL" id="FNZX01000014">
    <property type="protein sequence ID" value="SEK92240.1"/>
    <property type="molecule type" value="Genomic_DNA"/>
</dbReference>
<organism evidence="9 10">
    <name type="scientific">Pseudobutyrivibrio ruminis</name>
    <dbReference type="NCBI Taxonomy" id="46206"/>
    <lineage>
        <taxon>Bacteria</taxon>
        <taxon>Bacillati</taxon>
        <taxon>Bacillota</taxon>
        <taxon>Clostridia</taxon>
        <taxon>Lachnospirales</taxon>
        <taxon>Lachnospiraceae</taxon>
        <taxon>Pseudobutyrivibrio</taxon>
    </lineage>
</organism>
<evidence type="ECO:0000256" key="6">
    <source>
        <dbReference type="PROSITE-ProRule" id="PRU00169"/>
    </source>
</evidence>
<keyword evidence="3" id="KW-0238">DNA-binding</keyword>
<comment type="function">
    <text evidence="5">May play the central regulatory role in sporulation. It may be an element of the effector pathway responsible for the activation of sporulation genes in response to nutritional stress. Spo0A may act in concert with spo0H (a sigma factor) to control the expression of some genes that are critical to the sporulation process.</text>
</comment>
<dbReference type="InterPro" id="IPR011006">
    <property type="entry name" value="CheY-like_superfamily"/>
</dbReference>
<evidence type="ECO:0000259" key="7">
    <source>
        <dbReference type="PROSITE" id="PS01124"/>
    </source>
</evidence>
<dbReference type="PROSITE" id="PS00041">
    <property type="entry name" value="HTH_ARAC_FAMILY_1"/>
    <property type="match status" value="1"/>
</dbReference>
<dbReference type="InterPro" id="IPR009057">
    <property type="entry name" value="Homeodomain-like_sf"/>
</dbReference>
<reference evidence="10" key="1">
    <citation type="submission" date="2016-10" db="EMBL/GenBank/DDBJ databases">
        <authorList>
            <person name="Varghese N."/>
        </authorList>
    </citation>
    <scope>NUCLEOTIDE SEQUENCE [LARGE SCALE GENOMIC DNA]</scope>
    <source>
        <strain evidence="10">ACV-9</strain>
    </source>
</reference>
<dbReference type="GO" id="GO:0003700">
    <property type="term" value="F:DNA-binding transcription factor activity"/>
    <property type="evidence" value="ECO:0007669"/>
    <property type="project" value="InterPro"/>
</dbReference>
<proteinExistence type="predicted"/>
<evidence type="ECO:0000313" key="9">
    <source>
        <dbReference type="EMBL" id="SEK92240.1"/>
    </source>
</evidence>
<evidence type="ECO:0000313" key="10">
    <source>
        <dbReference type="Proteomes" id="UP000182321"/>
    </source>
</evidence>
<name>A0A1H7L0C1_9FIRM</name>
<dbReference type="InterPro" id="IPR020449">
    <property type="entry name" value="Tscrpt_reg_AraC-type_HTH"/>
</dbReference>
<dbReference type="InterPro" id="IPR018060">
    <property type="entry name" value="HTH_AraC"/>
</dbReference>
<evidence type="ECO:0000259" key="8">
    <source>
        <dbReference type="PROSITE" id="PS50110"/>
    </source>
</evidence>
<keyword evidence="10" id="KW-1185">Reference proteome</keyword>
<dbReference type="SUPFAM" id="SSF46689">
    <property type="entry name" value="Homeodomain-like"/>
    <property type="match status" value="2"/>
</dbReference>
<accession>A0A1H7L0C1</accession>
<evidence type="ECO:0000256" key="2">
    <source>
        <dbReference type="ARBA" id="ARBA00023015"/>
    </source>
</evidence>
<dbReference type="RefSeq" id="WP_074791741.1">
    <property type="nucleotide sequence ID" value="NZ_FNZX01000014.1"/>
</dbReference>
<feature type="domain" description="HTH araC/xylS-type" evidence="7">
    <location>
        <begin position="398"/>
        <end position="496"/>
    </location>
</feature>
<dbReference type="Proteomes" id="UP000182321">
    <property type="component" value="Unassembled WGS sequence"/>
</dbReference>
<dbReference type="GO" id="GO:0043565">
    <property type="term" value="F:sequence-specific DNA binding"/>
    <property type="evidence" value="ECO:0007669"/>
    <property type="project" value="InterPro"/>
</dbReference>
<dbReference type="AlphaFoldDB" id="A0A1H7L0C1"/>
<evidence type="ECO:0000256" key="1">
    <source>
        <dbReference type="ARBA" id="ARBA00018672"/>
    </source>
</evidence>
<dbReference type="InterPro" id="IPR018062">
    <property type="entry name" value="HTH_AraC-typ_CS"/>
</dbReference>
<keyword evidence="4" id="KW-0804">Transcription</keyword>
<feature type="domain" description="Response regulatory" evidence="8">
    <location>
        <begin position="2"/>
        <end position="118"/>
    </location>
</feature>
<dbReference type="Pfam" id="PF00072">
    <property type="entry name" value="Response_reg"/>
    <property type="match status" value="1"/>
</dbReference>